<feature type="region of interest" description="Disordered" evidence="1">
    <location>
        <begin position="412"/>
        <end position="450"/>
    </location>
</feature>
<gene>
    <name evidence="3" type="ORF">LAZ67_1001587</name>
</gene>
<dbReference type="Proteomes" id="UP001235939">
    <property type="component" value="Chromosome 01"/>
</dbReference>
<dbReference type="Pfam" id="PF00168">
    <property type="entry name" value="C2"/>
    <property type="match status" value="1"/>
</dbReference>
<keyword evidence="4" id="KW-1185">Reference proteome</keyword>
<dbReference type="SMART" id="SM00239">
    <property type="entry name" value="C2"/>
    <property type="match status" value="1"/>
</dbReference>
<protein>
    <submittedName>
        <fullName evidence="3">C2CD5</fullName>
    </submittedName>
</protein>
<evidence type="ECO:0000256" key="1">
    <source>
        <dbReference type="SAM" id="MobiDB-lite"/>
    </source>
</evidence>
<feature type="domain" description="C2" evidence="2">
    <location>
        <begin position="56"/>
        <end position="187"/>
    </location>
</feature>
<feature type="region of interest" description="Disordered" evidence="1">
    <location>
        <begin position="378"/>
        <end position="400"/>
    </location>
</feature>
<dbReference type="InterPro" id="IPR035892">
    <property type="entry name" value="C2_domain_sf"/>
</dbReference>
<name>A0ABY6JVI1_9ARAC</name>
<evidence type="ECO:0000259" key="2">
    <source>
        <dbReference type="PROSITE" id="PS50004"/>
    </source>
</evidence>
<dbReference type="InterPro" id="IPR038983">
    <property type="entry name" value="C2CD5"/>
</dbReference>
<evidence type="ECO:0000313" key="3">
    <source>
        <dbReference type="EMBL" id="UYV60581.1"/>
    </source>
</evidence>
<dbReference type="CDD" id="cd08688">
    <property type="entry name" value="C2_KIAA0528-like"/>
    <property type="match status" value="1"/>
</dbReference>
<dbReference type="Gene3D" id="2.60.40.150">
    <property type="entry name" value="C2 domain"/>
    <property type="match status" value="1"/>
</dbReference>
<organism evidence="3 4">
    <name type="scientific">Cordylochernes scorpioides</name>
    <dbReference type="NCBI Taxonomy" id="51811"/>
    <lineage>
        <taxon>Eukaryota</taxon>
        <taxon>Metazoa</taxon>
        <taxon>Ecdysozoa</taxon>
        <taxon>Arthropoda</taxon>
        <taxon>Chelicerata</taxon>
        <taxon>Arachnida</taxon>
        <taxon>Pseudoscorpiones</taxon>
        <taxon>Cheliferoidea</taxon>
        <taxon>Chernetidae</taxon>
        <taxon>Cordylochernes</taxon>
    </lineage>
</organism>
<feature type="region of interest" description="Disordered" evidence="1">
    <location>
        <begin position="481"/>
        <end position="516"/>
    </location>
</feature>
<sequence length="604" mass="67035">MKSKDIDKRKMKLEDVAAPLFKGPPRIHKQGISLRPIVSGFKTPTRGLVDWLKNHVPSTSKISVGWEMPGKVKVRIVAGKCLPVMDRARDTCDAFVELSVHQVKLGATIYKTDVYRHSLNPQWHSEWYRFEQGDLLQADDEELQDEPLQIRVMDYDTYSANDAIGKVYIDLNPLLTSGARSSFTGWFPIYDTMHGLRGEINVQVKVELFSDSNKYRESSCGVQFFYSKYIYFLNEILLNLHERTPQYKGQFVARCPLERGHGIPQGYWAQSILGFVEELVVNDDPEYQWIDKIRTPRASNEARQTLFSKLSGVGLPEVMMTWEVQRKIGLKALDLGGNAVVGHDGMRYISRYQQCFDLEGESGIVVRGIGTAVVLAKTSESTSPNSAPEPRDLSSLVVTSRPPPPLRRVASFTSPFHGRPSSPSLLKRCVSPTKRASSSHLPKANSEVFATTPPLPSDSIKFRSPVIDEAVVMGPSPLANFSSSGGGQKYSSDSDLSTTPKGCGPGSTGSGGAGFKSNVKLPQESMSLLEYPFITMKIFPPGFIQHIAGVVTAKSVKIFGQINNPDEPETRDAWWIELRKEIRSHAKALGCSVVLGYSESTNIW</sequence>
<feature type="compositionally biased region" description="Polar residues" evidence="1">
    <location>
        <begin position="481"/>
        <end position="496"/>
    </location>
</feature>
<dbReference type="InterPro" id="IPR056431">
    <property type="entry name" value="C2CD5_YbjQ-rel_dom"/>
</dbReference>
<dbReference type="EMBL" id="CP092863">
    <property type="protein sequence ID" value="UYV60581.1"/>
    <property type="molecule type" value="Genomic_DNA"/>
</dbReference>
<proteinExistence type="predicted"/>
<evidence type="ECO:0000313" key="4">
    <source>
        <dbReference type="Proteomes" id="UP001235939"/>
    </source>
</evidence>
<reference evidence="3 4" key="1">
    <citation type="submission" date="2022-01" db="EMBL/GenBank/DDBJ databases">
        <title>A chromosomal length assembly of Cordylochernes scorpioides.</title>
        <authorList>
            <person name="Zeh D."/>
            <person name="Zeh J."/>
        </authorList>
    </citation>
    <scope>NUCLEOTIDE SEQUENCE [LARGE SCALE GENOMIC DNA]</scope>
    <source>
        <strain evidence="3">IN4F17</strain>
        <tissue evidence="3">Whole Body</tissue>
    </source>
</reference>
<dbReference type="InterPro" id="IPR000008">
    <property type="entry name" value="C2_dom"/>
</dbReference>
<dbReference type="Pfam" id="PF23025">
    <property type="entry name" value="YbjQ_2"/>
    <property type="match status" value="2"/>
</dbReference>
<dbReference type="PANTHER" id="PTHR37412:SF2">
    <property type="entry name" value="C2 DOMAIN-CONTAINING PROTEIN 5"/>
    <property type="match status" value="1"/>
</dbReference>
<feature type="compositionally biased region" description="Gly residues" evidence="1">
    <location>
        <begin position="503"/>
        <end position="514"/>
    </location>
</feature>
<dbReference type="PANTHER" id="PTHR37412">
    <property type="entry name" value="C2 DOMAIN-CONTAINING PROTEIN 5"/>
    <property type="match status" value="1"/>
</dbReference>
<dbReference type="InterPro" id="IPR037785">
    <property type="entry name" value="C2_C2CD5"/>
</dbReference>
<dbReference type="SUPFAM" id="SSF49562">
    <property type="entry name" value="C2 domain (Calcium/lipid-binding domain, CaLB)"/>
    <property type="match status" value="1"/>
</dbReference>
<accession>A0ABY6JVI1</accession>
<dbReference type="PROSITE" id="PS50004">
    <property type="entry name" value="C2"/>
    <property type="match status" value="1"/>
</dbReference>